<accession>A0A2S1LJT9</accession>
<dbReference type="EMBL" id="CP020919">
    <property type="protein sequence ID" value="AWG23951.1"/>
    <property type="molecule type" value="Genomic_DNA"/>
</dbReference>
<evidence type="ECO:0000313" key="2">
    <source>
        <dbReference type="Proteomes" id="UP000244677"/>
    </source>
</evidence>
<gene>
    <name evidence="1" type="ORF">FK004_01290</name>
</gene>
<protein>
    <submittedName>
        <fullName evidence="1">Uncharacterized protein</fullName>
    </submittedName>
</protein>
<dbReference type="KEGG" id="fki:FK004_01290"/>
<dbReference type="Pfam" id="PF13715">
    <property type="entry name" value="CarbopepD_reg_2"/>
    <property type="match status" value="1"/>
</dbReference>
<dbReference type="SUPFAM" id="SSF49464">
    <property type="entry name" value="Carboxypeptidase regulatory domain-like"/>
    <property type="match status" value="1"/>
</dbReference>
<dbReference type="AlphaFoldDB" id="A0A2S1LJT9"/>
<evidence type="ECO:0000313" key="1">
    <source>
        <dbReference type="EMBL" id="AWG23951.1"/>
    </source>
</evidence>
<proteinExistence type="predicted"/>
<sequence>MNSSGKNFRSKKHLWMVSNITLWMILNLWKPWAKKTKQQQHLLWENSQKSIKKCLPMLNKFTLILFCLSFSDVLAQQLLKGKVIAENSAAEGVLVVNLTTEKETKTNLQGDFTIRAKPGDLLILFSYELYKKRIVLEETDFEKTLEIVMETNPNQLEEVVVERYRINPEDLGLVPKGQKVYTPGERKALRGNGDALIVERKDKLRAKFESYFKDSMIIQNLGIPKEYVEGYKYFIIENPEFVQAMNNNNSVTINTCVLRLAEKYKKMLADE</sequence>
<dbReference type="InterPro" id="IPR008969">
    <property type="entry name" value="CarboxyPept-like_regulatory"/>
</dbReference>
<organism evidence="1 2">
    <name type="scientific">Flavobacterium kingsejongi</name>
    <dbReference type="NCBI Taxonomy" id="1678728"/>
    <lineage>
        <taxon>Bacteria</taxon>
        <taxon>Pseudomonadati</taxon>
        <taxon>Bacteroidota</taxon>
        <taxon>Flavobacteriia</taxon>
        <taxon>Flavobacteriales</taxon>
        <taxon>Flavobacteriaceae</taxon>
        <taxon>Flavobacterium</taxon>
    </lineage>
</organism>
<dbReference type="Proteomes" id="UP000244677">
    <property type="component" value="Chromosome"/>
</dbReference>
<name>A0A2S1LJT9_9FLAO</name>
<reference evidence="1 2" key="1">
    <citation type="submission" date="2017-04" db="EMBL/GenBank/DDBJ databases">
        <title>Complete genome sequence of Flavobacterium kingsejong AJ004.</title>
        <authorList>
            <person name="Lee P.C."/>
        </authorList>
    </citation>
    <scope>NUCLEOTIDE SEQUENCE [LARGE SCALE GENOMIC DNA]</scope>
    <source>
        <strain evidence="1 2">AJ004</strain>
    </source>
</reference>
<keyword evidence="2" id="KW-1185">Reference proteome</keyword>